<evidence type="ECO:0000313" key="6">
    <source>
        <dbReference type="Proteomes" id="UP000502996"/>
    </source>
</evidence>
<dbReference type="Gene3D" id="3.30.1360.40">
    <property type="match status" value="1"/>
</dbReference>
<dbReference type="RefSeq" id="WP_165230644.1">
    <property type="nucleotide sequence ID" value="NZ_CP049257.1"/>
</dbReference>
<name>A0A6G6WCA1_9ACTN</name>
<protein>
    <submittedName>
        <fullName evidence="5">Allophanate hydrolase subunit 1</fullName>
    </submittedName>
</protein>
<dbReference type="InterPro" id="IPR003833">
    <property type="entry name" value="CT_C_D"/>
</dbReference>
<keyword evidence="6" id="KW-1185">Reference proteome</keyword>
<dbReference type="PANTHER" id="PTHR34698">
    <property type="entry name" value="5-OXOPROLINASE SUBUNIT B"/>
    <property type="match status" value="1"/>
</dbReference>
<dbReference type="GO" id="GO:0016787">
    <property type="term" value="F:hydrolase activity"/>
    <property type="evidence" value="ECO:0007669"/>
    <property type="project" value="UniProtKB-KW"/>
</dbReference>
<dbReference type="Proteomes" id="UP000502996">
    <property type="component" value="Chromosome"/>
</dbReference>
<keyword evidence="3" id="KW-0067">ATP-binding</keyword>
<dbReference type="SUPFAM" id="SSF50891">
    <property type="entry name" value="Cyclophilin-like"/>
    <property type="match status" value="1"/>
</dbReference>
<evidence type="ECO:0000256" key="2">
    <source>
        <dbReference type="ARBA" id="ARBA00022801"/>
    </source>
</evidence>
<keyword evidence="2 5" id="KW-0378">Hydrolase</keyword>
<feature type="domain" description="Carboxyltransferase" evidence="4">
    <location>
        <begin position="16"/>
        <end position="201"/>
    </location>
</feature>
<dbReference type="PANTHER" id="PTHR34698:SF2">
    <property type="entry name" value="5-OXOPROLINASE SUBUNIT B"/>
    <property type="match status" value="1"/>
</dbReference>
<dbReference type="InterPro" id="IPR010016">
    <property type="entry name" value="PxpB"/>
</dbReference>
<dbReference type="SMART" id="SM00796">
    <property type="entry name" value="AHS1"/>
    <property type="match status" value="1"/>
</dbReference>
<evidence type="ECO:0000259" key="4">
    <source>
        <dbReference type="SMART" id="SM00796"/>
    </source>
</evidence>
<dbReference type="GO" id="GO:0005524">
    <property type="term" value="F:ATP binding"/>
    <property type="evidence" value="ECO:0007669"/>
    <property type="project" value="UniProtKB-KW"/>
</dbReference>
<dbReference type="EMBL" id="CP049257">
    <property type="protein sequence ID" value="QIG42670.1"/>
    <property type="molecule type" value="Genomic_DNA"/>
</dbReference>
<dbReference type="AlphaFoldDB" id="A0A6G6WCA1"/>
<gene>
    <name evidence="5" type="ORF">G5V58_07645</name>
</gene>
<organism evidence="5 6">
    <name type="scientific">Nocardioides anomalus</name>
    <dbReference type="NCBI Taxonomy" id="2712223"/>
    <lineage>
        <taxon>Bacteria</taxon>
        <taxon>Bacillati</taxon>
        <taxon>Actinomycetota</taxon>
        <taxon>Actinomycetes</taxon>
        <taxon>Propionibacteriales</taxon>
        <taxon>Nocardioidaceae</taxon>
        <taxon>Nocardioides</taxon>
    </lineage>
</organism>
<evidence type="ECO:0000256" key="3">
    <source>
        <dbReference type="ARBA" id="ARBA00022840"/>
    </source>
</evidence>
<dbReference type="Pfam" id="PF02682">
    <property type="entry name" value="CT_C_D"/>
    <property type="match status" value="1"/>
</dbReference>
<keyword evidence="1" id="KW-0547">Nucleotide-binding</keyword>
<dbReference type="KEGG" id="nano:G5V58_07645"/>
<dbReference type="Gene3D" id="2.40.100.10">
    <property type="entry name" value="Cyclophilin-like"/>
    <property type="match status" value="1"/>
</dbReference>
<evidence type="ECO:0000313" key="5">
    <source>
        <dbReference type="EMBL" id="QIG42670.1"/>
    </source>
</evidence>
<accession>A0A6G6WCA1</accession>
<dbReference type="InterPro" id="IPR029000">
    <property type="entry name" value="Cyclophilin-like_dom_sf"/>
</dbReference>
<reference evidence="5 6" key="1">
    <citation type="submission" date="2020-02" db="EMBL/GenBank/DDBJ databases">
        <title>Full genome sequence of Nocardioides sp. R-3366.</title>
        <authorList>
            <person name="Im W.-T."/>
        </authorList>
    </citation>
    <scope>NUCLEOTIDE SEQUENCE [LARGE SCALE GENOMIC DNA]</scope>
    <source>
        <strain evidence="5 6">R-3366</strain>
    </source>
</reference>
<sequence>MTTLPTGPAIGGGAEVELRPCGRDAVLAEVADSAAARSLAAHVRASGVAVTEVVPGARTVLLDGVGDRERLDGVLRSWRPDVGEIAGELVEVPVVYDGADLADVAARWGTDEEGVVARHTATEFVSAFCGFAPGFAYLAGLPEADAVPRLASPRPRVPAGAVALAGTWCGVYPSASPGGWRLLGRTDLVLWDPDRDPPALLAPGTRVRFRAV</sequence>
<evidence type="ECO:0000256" key="1">
    <source>
        <dbReference type="ARBA" id="ARBA00022741"/>
    </source>
</evidence>
<proteinExistence type="predicted"/>